<dbReference type="PANTHER" id="PTHR39555">
    <property type="entry name" value="FIMBRIAL ASSEMBLY PROTEIN PILO-LIKE PROTEIN-RELATED"/>
    <property type="match status" value="1"/>
</dbReference>
<protein>
    <submittedName>
        <fullName evidence="4">Type 4a pilus biogenesis protein PilO</fullName>
    </submittedName>
</protein>
<feature type="transmembrane region" description="Helical" evidence="3">
    <location>
        <begin position="12"/>
        <end position="35"/>
    </location>
</feature>
<accession>A0A956LY19</accession>
<keyword evidence="1" id="KW-0175">Coiled coil</keyword>
<dbReference type="GO" id="GO:0043107">
    <property type="term" value="P:type IV pilus-dependent motility"/>
    <property type="evidence" value="ECO:0007669"/>
    <property type="project" value="InterPro"/>
</dbReference>
<dbReference type="GO" id="GO:0043683">
    <property type="term" value="P:type IV pilus assembly"/>
    <property type="evidence" value="ECO:0007669"/>
    <property type="project" value="InterPro"/>
</dbReference>
<proteinExistence type="predicted"/>
<keyword evidence="3" id="KW-0472">Membrane</keyword>
<evidence type="ECO:0000256" key="2">
    <source>
        <dbReference type="SAM" id="MobiDB-lite"/>
    </source>
</evidence>
<evidence type="ECO:0000256" key="3">
    <source>
        <dbReference type="SAM" id="Phobius"/>
    </source>
</evidence>
<keyword evidence="3" id="KW-1133">Transmembrane helix</keyword>
<dbReference type="EMBL" id="JAGQHR010000057">
    <property type="protein sequence ID" value="MCA9726697.1"/>
    <property type="molecule type" value="Genomic_DNA"/>
</dbReference>
<evidence type="ECO:0000313" key="5">
    <source>
        <dbReference type="Proteomes" id="UP000697710"/>
    </source>
</evidence>
<name>A0A956LY19_UNCEI</name>
<comment type="caution">
    <text evidence="4">The sequence shown here is derived from an EMBL/GenBank/DDBJ whole genome shotgun (WGS) entry which is preliminary data.</text>
</comment>
<dbReference type="PANTHER" id="PTHR39555:SF1">
    <property type="entry name" value="TYPE IV PILUS INNER MEMBRANE COMPONENT PILO"/>
    <property type="match status" value="1"/>
</dbReference>
<evidence type="ECO:0000256" key="1">
    <source>
        <dbReference type="SAM" id="Coils"/>
    </source>
</evidence>
<dbReference type="InterPro" id="IPR014717">
    <property type="entry name" value="Transl_elong_EF1B/ribsomal_bS6"/>
</dbReference>
<gene>
    <name evidence="4" type="primary">pilO</name>
    <name evidence="4" type="ORF">KC729_03375</name>
</gene>
<feature type="coiled-coil region" evidence="1">
    <location>
        <begin position="37"/>
        <end position="64"/>
    </location>
</feature>
<feature type="region of interest" description="Disordered" evidence="2">
    <location>
        <begin position="192"/>
        <end position="225"/>
    </location>
</feature>
<dbReference type="Pfam" id="PF04350">
    <property type="entry name" value="PilO"/>
    <property type="match status" value="1"/>
</dbReference>
<dbReference type="AlphaFoldDB" id="A0A956LY19"/>
<reference evidence="4" key="1">
    <citation type="submission" date="2020-04" db="EMBL/GenBank/DDBJ databases">
        <authorList>
            <person name="Zhang T."/>
        </authorList>
    </citation>
    <scope>NUCLEOTIDE SEQUENCE</scope>
    <source>
        <strain evidence="4">HKST-UBA01</strain>
    </source>
</reference>
<dbReference type="Proteomes" id="UP000697710">
    <property type="component" value="Unassembled WGS sequence"/>
</dbReference>
<organism evidence="4 5">
    <name type="scientific">Eiseniibacteriota bacterium</name>
    <dbReference type="NCBI Taxonomy" id="2212470"/>
    <lineage>
        <taxon>Bacteria</taxon>
        <taxon>Candidatus Eiseniibacteriota</taxon>
    </lineage>
</organism>
<evidence type="ECO:0000313" key="4">
    <source>
        <dbReference type="EMBL" id="MCA9726697.1"/>
    </source>
</evidence>
<sequence length="225" mass="24885">MAIDVRDPRVQKIVLGAIGLGAVLYVYFFTTWAPFTYQANAAELRTLEERYRDLSKDLNKARQAIDRLPYLEKEYDLLQKKWEQGKALLPEDQEMVELLRQVTLLGTSTGVEFTLFKPLPPRPQTNYTELPIQITVAGSYHEVGAFLAEVSNMERIVNVSGILVETIEEREAREGQSATATFEAVAYRLGGAPPAPAVADATKGRRSTRSSKAAPKGRPSNGGGE</sequence>
<keyword evidence="3" id="KW-0812">Transmembrane</keyword>
<reference evidence="4" key="2">
    <citation type="journal article" date="2021" name="Microbiome">
        <title>Successional dynamics and alternative stable states in a saline activated sludge microbial community over 9 years.</title>
        <authorList>
            <person name="Wang Y."/>
            <person name="Ye J."/>
            <person name="Ju F."/>
            <person name="Liu L."/>
            <person name="Boyd J.A."/>
            <person name="Deng Y."/>
            <person name="Parks D.H."/>
            <person name="Jiang X."/>
            <person name="Yin X."/>
            <person name="Woodcroft B.J."/>
            <person name="Tyson G.W."/>
            <person name="Hugenholtz P."/>
            <person name="Polz M.F."/>
            <person name="Zhang T."/>
        </authorList>
    </citation>
    <scope>NUCLEOTIDE SEQUENCE</scope>
    <source>
        <strain evidence="4">HKST-UBA01</strain>
    </source>
</reference>
<dbReference type="Gene3D" id="3.30.70.60">
    <property type="match status" value="1"/>
</dbReference>
<dbReference type="InterPro" id="IPR007445">
    <property type="entry name" value="PilO"/>
</dbReference>